<evidence type="ECO:0000256" key="3">
    <source>
        <dbReference type="ARBA" id="ARBA00022833"/>
    </source>
</evidence>
<dbReference type="AlphaFoldDB" id="A0A1Y5T7R9"/>
<name>A0A1Y5T7R9_9PROT</name>
<comment type="similarity">
    <text evidence="1">Belongs to the Gfa family.</text>
</comment>
<keyword evidence="2" id="KW-0479">Metal-binding</keyword>
<keyword evidence="4" id="KW-0456">Lyase</keyword>
<dbReference type="InterPro" id="IPR006913">
    <property type="entry name" value="CENP-V/GFA"/>
</dbReference>
<evidence type="ECO:0000259" key="5">
    <source>
        <dbReference type="PROSITE" id="PS51891"/>
    </source>
</evidence>
<proteinExistence type="inferred from homology"/>
<reference evidence="6 7" key="1">
    <citation type="submission" date="2017-03" db="EMBL/GenBank/DDBJ databases">
        <authorList>
            <person name="Afonso C.L."/>
            <person name="Miller P.J."/>
            <person name="Scott M.A."/>
            <person name="Spackman E."/>
            <person name="Goraichik I."/>
            <person name="Dimitrov K.M."/>
            <person name="Suarez D.L."/>
            <person name="Swayne D.E."/>
        </authorList>
    </citation>
    <scope>NUCLEOTIDE SEQUENCE [LARGE SCALE GENOMIC DNA]</scope>
    <source>
        <strain evidence="6 7">CECT 7691</strain>
    </source>
</reference>
<dbReference type="InterPro" id="IPR011057">
    <property type="entry name" value="Mss4-like_sf"/>
</dbReference>
<feature type="domain" description="CENP-V/GFA" evidence="5">
    <location>
        <begin position="9"/>
        <end position="126"/>
    </location>
</feature>
<dbReference type="EMBL" id="FWFR01000002">
    <property type="protein sequence ID" value="SLN57673.1"/>
    <property type="molecule type" value="Genomic_DNA"/>
</dbReference>
<accession>A0A1Y5T7R9</accession>
<evidence type="ECO:0000256" key="4">
    <source>
        <dbReference type="ARBA" id="ARBA00023239"/>
    </source>
</evidence>
<sequence>MTETLTKTHRGGCLCGAVRYTVEGPPAIVAQCHCEACQKWSGTGHTISATFAAADLSLQGETAEFRYMSENGNEVTRLFCPRCGSPLLGRNTGLVGYLTIPLGTMDDVPDWRPQVAVFTRNRKHWDGLPAEAARFEAQPAWRPAKDG</sequence>
<evidence type="ECO:0000256" key="2">
    <source>
        <dbReference type="ARBA" id="ARBA00022723"/>
    </source>
</evidence>
<dbReference type="InParanoid" id="A0A1Y5T7R9"/>
<dbReference type="RefSeq" id="WP_176245034.1">
    <property type="nucleotide sequence ID" value="NZ_FWFR01000002.1"/>
</dbReference>
<evidence type="ECO:0000313" key="6">
    <source>
        <dbReference type="EMBL" id="SLN57673.1"/>
    </source>
</evidence>
<gene>
    <name evidence="6" type="ORF">OCH7691_02535</name>
</gene>
<dbReference type="GO" id="GO:0046872">
    <property type="term" value="F:metal ion binding"/>
    <property type="evidence" value="ECO:0007669"/>
    <property type="project" value="UniProtKB-KW"/>
</dbReference>
<dbReference type="Proteomes" id="UP000193200">
    <property type="component" value="Unassembled WGS sequence"/>
</dbReference>
<dbReference type="Gene3D" id="3.90.1590.10">
    <property type="entry name" value="glutathione-dependent formaldehyde- activating enzyme (gfa)"/>
    <property type="match status" value="1"/>
</dbReference>
<dbReference type="PANTHER" id="PTHR33337:SF40">
    <property type="entry name" value="CENP-V_GFA DOMAIN-CONTAINING PROTEIN-RELATED"/>
    <property type="match status" value="1"/>
</dbReference>
<organism evidence="6 7">
    <name type="scientific">Oceanibacterium hippocampi</name>
    <dbReference type="NCBI Taxonomy" id="745714"/>
    <lineage>
        <taxon>Bacteria</taxon>
        <taxon>Pseudomonadati</taxon>
        <taxon>Pseudomonadota</taxon>
        <taxon>Alphaproteobacteria</taxon>
        <taxon>Sneathiellales</taxon>
        <taxon>Sneathiellaceae</taxon>
        <taxon>Oceanibacterium</taxon>
    </lineage>
</organism>
<evidence type="ECO:0000313" key="7">
    <source>
        <dbReference type="Proteomes" id="UP000193200"/>
    </source>
</evidence>
<dbReference type="SUPFAM" id="SSF51316">
    <property type="entry name" value="Mss4-like"/>
    <property type="match status" value="1"/>
</dbReference>
<protein>
    <submittedName>
        <fullName evidence="6">Glutathione-dependent formaldehyde-activating enzyme</fullName>
    </submittedName>
</protein>
<dbReference type="PROSITE" id="PS51891">
    <property type="entry name" value="CENP_V_GFA"/>
    <property type="match status" value="1"/>
</dbReference>
<dbReference type="GO" id="GO:0016846">
    <property type="term" value="F:carbon-sulfur lyase activity"/>
    <property type="evidence" value="ECO:0007669"/>
    <property type="project" value="InterPro"/>
</dbReference>
<dbReference type="Pfam" id="PF04828">
    <property type="entry name" value="GFA"/>
    <property type="match status" value="1"/>
</dbReference>
<keyword evidence="7" id="KW-1185">Reference proteome</keyword>
<evidence type="ECO:0000256" key="1">
    <source>
        <dbReference type="ARBA" id="ARBA00005495"/>
    </source>
</evidence>
<dbReference type="PANTHER" id="PTHR33337">
    <property type="entry name" value="GFA DOMAIN-CONTAINING PROTEIN"/>
    <property type="match status" value="1"/>
</dbReference>
<keyword evidence="3" id="KW-0862">Zinc</keyword>